<keyword evidence="1" id="KW-0812">Transmembrane</keyword>
<feature type="transmembrane region" description="Helical" evidence="1">
    <location>
        <begin position="38"/>
        <end position="61"/>
    </location>
</feature>
<dbReference type="InterPro" id="IPR003848">
    <property type="entry name" value="DUF218"/>
</dbReference>
<dbReference type="Proteomes" id="UP000316801">
    <property type="component" value="Unassembled WGS sequence"/>
</dbReference>
<gene>
    <name evidence="3" type="ORF">FNA46_06370</name>
</gene>
<accession>A0A549TEE4</accession>
<dbReference type="GO" id="GO:0000270">
    <property type="term" value="P:peptidoglycan metabolic process"/>
    <property type="evidence" value="ECO:0007669"/>
    <property type="project" value="TreeGrafter"/>
</dbReference>
<name>A0A549TEE4_9HYPH</name>
<keyword evidence="1" id="KW-1133">Transmembrane helix</keyword>
<proteinExistence type="predicted"/>
<dbReference type="Pfam" id="PF02698">
    <property type="entry name" value="DUF218"/>
    <property type="match status" value="1"/>
</dbReference>
<dbReference type="InterPro" id="IPR051599">
    <property type="entry name" value="Cell_Envelope_Assoc"/>
</dbReference>
<sequence length="260" mass="27857">MFYLSKIFWLLAQPLSLAFLLTAAGLLTALAGARRLGLLFSCLSALVLFLTLYTTAGALLLQALEARVPKPSTDPTSIACMIVLGGAIENDVVASRGGVELNAAADRYTEALRLALSHPQAKILVSGGDGSISGRFPGEAGLAEQFFAALGVPPQRLIKDNTSRNTWENMLNTKALLAANGLTDCLLITSGFHMPRALALFQKAGIAVVPYPVDFRSRGNERLGFDFTQPSLNAQNTATAVREWLGLLGYYLAGRIDWPF</sequence>
<dbReference type="GO" id="GO:0043164">
    <property type="term" value="P:Gram-negative-bacterium-type cell wall biogenesis"/>
    <property type="evidence" value="ECO:0007669"/>
    <property type="project" value="TreeGrafter"/>
</dbReference>
<dbReference type="RefSeq" id="WP_143124280.1">
    <property type="nucleotide sequence ID" value="NZ_VJMG01000013.1"/>
</dbReference>
<evidence type="ECO:0000256" key="1">
    <source>
        <dbReference type="SAM" id="Phobius"/>
    </source>
</evidence>
<feature type="transmembrane region" description="Helical" evidence="1">
    <location>
        <begin position="7"/>
        <end position="32"/>
    </location>
</feature>
<dbReference type="InterPro" id="IPR014729">
    <property type="entry name" value="Rossmann-like_a/b/a_fold"/>
</dbReference>
<keyword evidence="4" id="KW-1185">Reference proteome</keyword>
<organism evidence="3 4">
    <name type="scientific">Rhizobium straminoryzae</name>
    <dbReference type="NCBI Taxonomy" id="1387186"/>
    <lineage>
        <taxon>Bacteria</taxon>
        <taxon>Pseudomonadati</taxon>
        <taxon>Pseudomonadota</taxon>
        <taxon>Alphaproteobacteria</taxon>
        <taxon>Hyphomicrobiales</taxon>
        <taxon>Rhizobiaceae</taxon>
        <taxon>Rhizobium/Agrobacterium group</taxon>
        <taxon>Rhizobium</taxon>
    </lineage>
</organism>
<dbReference type="CDD" id="cd06259">
    <property type="entry name" value="YdcF-like"/>
    <property type="match status" value="1"/>
</dbReference>
<dbReference type="AlphaFoldDB" id="A0A549TEE4"/>
<dbReference type="EMBL" id="VJMG01000013">
    <property type="protein sequence ID" value="TRL40513.1"/>
    <property type="molecule type" value="Genomic_DNA"/>
</dbReference>
<keyword evidence="1" id="KW-0472">Membrane</keyword>
<reference evidence="3 4" key="1">
    <citation type="submission" date="2019-07" db="EMBL/GenBank/DDBJ databases">
        <title>Ln-dependent methylotrophs.</title>
        <authorList>
            <person name="Tani A."/>
        </authorList>
    </citation>
    <scope>NUCLEOTIDE SEQUENCE [LARGE SCALE GENOMIC DNA]</scope>
    <source>
        <strain evidence="3 4">SM12</strain>
    </source>
</reference>
<feature type="domain" description="DUF218" evidence="2">
    <location>
        <begin position="81"/>
        <end position="246"/>
    </location>
</feature>
<dbReference type="PANTHER" id="PTHR30336:SF4">
    <property type="entry name" value="ENVELOPE BIOGENESIS FACTOR ELYC"/>
    <property type="match status" value="1"/>
</dbReference>
<protein>
    <submittedName>
        <fullName evidence="3">YdcF family protein</fullName>
    </submittedName>
</protein>
<dbReference type="PANTHER" id="PTHR30336">
    <property type="entry name" value="INNER MEMBRANE PROTEIN, PROBABLE PERMEASE"/>
    <property type="match status" value="1"/>
</dbReference>
<evidence type="ECO:0000313" key="3">
    <source>
        <dbReference type="EMBL" id="TRL40513.1"/>
    </source>
</evidence>
<comment type="caution">
    <text evidence="3">The sequence shown here is derived from an EMBL/GenBank/DDBJ whole genome shotgun (WGS) entry which is preliminary data.</text>
</comment>
<evidence type="ECO:0000313" key="4">
    <source>
        <dbReference type="Proteomes" id="UP000316801"/>
    </source>
</evidence>
<dbReference type="GO" id="GO:0005886">
    <property type="term" value="C:plasma membrane"/>
    <property type="evidence" value="ECO:0007669"/>
    <property type="project" value="TreeGrafter"/>
</dbReference>
<dbReference type="Gene3D" id="3.40.50.620">
    <property type="entry name" value="HUPs"/>
    <property type="match status" value="1"/>
</dbReference>
<evidence type="ECO:0000259" key="2">
    <source>
        <dbReference type="Pfam" id="PF02698"/>
    </source>
</evidence>